<organism evidence="2 3">
    <name type="scientific">Zymobacter palmae</name>
    <dbReference type="NCBI Taxonomy" id="33074"/>
    <lineage>
        <taxon>Bacteria</taxon>
        <taxon>Pseudomonadati</taxon>
        <taxon>Pseudomonadota</taxon>
        <taxon>Gammaproteobacteria</taxon>
        <taxon>Oceanospirillales</taxon>
        <taxon>Halomonadaceae</taxon>
        <taxon>Zymobacter group</taxon>
        <taxon>Zymobacter</taxon>
    </lineage>
</organism>
<dbReference type="Proteomes" id="UP000267342">
    <property type="component" value="Chromosome"/>
</dbReference>
<dbReference type="NCBIfam" id="TIGR00199">
    <property type="entry name" value="PncC_domain"/>
    <property type="match status" value="1"/>
</dbReference>
<evidence type="ECO:0000313" key="2">
    <source>
        <dbReference type="EMBL" id="BBG30543.1"/>
    </source>
</evidence>
<accession>A0A348HFZ1</accession>
<protein>
    <recommendedName>
        <fullName evidence="1">CinA C-terminal domain-containing protein</fullName>
    </recommendedName>
</protein>
<sequence>MKAQIMQVAEEVGHLARQLGIVVTTVESCTGGQVAGAITDIPGSSRWFESGFVTYSNDAKQRMVNVSADSLRAQGAVSQVVVEEMVTGGCRVSGAKLGVAVSGVAGPDGGSEQKPVGTVWMAWGDGDTAFAHCFHFEGDRVQVRQASVLAALKGLRSWLALLLQEEPDIASAMKEKYDSALQ</sequence>
<dbReference type="AlphaFoldDB" id="A0A348HFZ1"/>
<dbReference type="STRING" id="1123510.GCA_000620025_01697"/>
<evidence type="ECO:0000313" key="3">
    <source>
        <dbReference type="Proteomes" id="UP000267342"/>
    </source>
</evidence>
<dbReference type="InterPro" id="IPR036653">
    <property type="entry name" value="CinA-like_C"/>
</dbReference>
<dbReference type="EMBL" id="AP018933">
    <property type="protein sequence ID" value="BBG30543.1"/>
    <property type="molecule type" value="Genomic_DNA"/>
</dbReference>
<reference evidence="2 3" key="1">
    <citation type="submission" date="2018-09" db="EMBL/GenBank/DDBJ databases">
        <title>Zymobacter palmae IAM14233 (=T109) whole genome analysis.</title>
        <authorList>
            <person name="Yanase H."/>
        </authorList>
    </citation>
    <scope>NUCLEOTIDE SEQUENCE [LARGE SCALE GENOMIC DNA]</scope>
    <source>
        <strain evidence="2 3">IAM14233</strain>
    </source>
</reference>
<dbReference type="KEGG" id="zpl:ZBT109_1797"/>
<dbReference type="Pfam" id="PF02464">
    <property type="entry name" value="CinA"/>
    <property type="match status" value="1"/>
</dbReference>
<evidence type="ECO:0000259" key="1">
    <source>
        <dbReference type="Pfam" id="PF02464"/>
    </source>
</evidence>
<proteinExistence type="predicted"/>
<dbReference type="OrthoDB" id="9801454at2"/>
<name>A0A348HFZ1_9GAMM</name>
<dbReference type="Gene3D" id="3.90.950.20">
    <property type="entry name" value="CinA-like"/>
    <property type="match status" value="1"/>
</dbReference>
<gene>
    <name evidence="2" type="ORF">ZBT109_1797</name>
</gene>
<dbReference type="InterPro" id="IPR008136">
    <property type="entry name" value="CinA_C"/>
</dbReference>
<feature type="domain" description="CinA C-terminal" evidence="1">
    <location>
        <begin position="7"/>
        <end position="157"/>
    </location>
</feature>
<keyword evidence="3" id="KW-1185">Reference proteome</keyword>
<dbReference type="RefSeq" id="WP_051523754.1">
    <property type="nucleotide sequence ID" value="NZ_AP018933.1"/>
</dbReference>
<dbReference type="SUPFAM" id="SSF142433">
    <property type="entry name" value="CinA-like"/>
    <property type="match status" value="1"/>
</dbReference>